<organism evidence="2 3">
    <name type="scientific">Ideonella oryzae</name>
    <dbReference type="NCBI Taxonomy" id="2937441"/>
    <lineage>
        <taxon>Bacteria</taxon>
        <taxon>Pseudomonadati</taxon>
        <taxon>Pseudomonadota</taxon>
        <taxon>Betaproteobacteria</taxon>
        <taxon>Burkholderiales</taxon>
        <taxon>Sphaerotilaceae</taxon>
        <taxon>Ideonella</taxon>
    </lineage>
</organism>
<sequence length="272" mass="29991">MGASDRMKAPSTTAHLDTLFGSVTAQLEGLVLPRKTGTAIAHNTSRHRTELVECVQTMGQLYQMLMQELARSRELERHVLETQATLDRIHAELTGTRDGERHARHLALHDSLTQLPNRRFFVERLEQALAQRDAHPGALAVLFLDLDAFKPINDAHGHHVGDELLQIVGARLGRLLRSGDMVSRLGGDEFACLCDGMSSREQIGHLADKLFDAVAAPMQIGTLNLSVRPSIGIALCPQDGRSVDELLRHADTAMYRAKRDQCRHAFFDGPGG</sequence>
<evidence type="ECO:0000313" key="2">
    <source>
        <dbReference type="EMBL" id="MCO5975527.1"/>
    </source>
</evidence>
<accession>A0ABT1BH32</accession>
<dbReference type="EMBL" id="JAMXMC010000001">
    <property type="protein sequence ID" value="MCO5975527.1"/>
    <property type="molecule type" value="Genomic_DNA"/>
</dbReference>
<protein>
    <submittedName>
        <fullName evidence="2">GGDEF domain-containing protein</fullName>
    </submittedName>
</protein>
<comment type="caution">
    <text evidence="2">The sequence shown here is derived from an EMBL/GenBank/DDBJ whole genome shotgun (WGS) entry which is preliminary data.</text>
</comment>
<keyword evidence="3" id="KW-1185">Reference proteome</keyword>
<dbReference type="NCBIfam" id="TIGR00254">
    <property type="entry name" value="GGDEF"/>
    <property type="match status" value="1"/>
</dbReference>
<reference evidence="2 3" key="1">
    <citation type="submission" date="2022-06" db="EMBL/GenBank/DDBJ databases">
        <title>Ideonella sp. NS12-5 Genome sequencing and assembly.</title>
        <authorList>
            <person name="Jung Y."/>
        </authorList>
    </citation>
    <scope>NUCLEOTIDE SEQUENCE [LARGE SCALE GENOMIC DNA]</scope>
    <source>
        <strain evidence="2 3">NS12-5</strain>
    </source>
</reference>
<evidence type="ECO:0000313" key="3">
    <source>
        <dbReference type="Proteomes" id="UP001204851"/>
    </source>
</evidence>
<dbReference type="InterPro" id="IPR000160">
    <property type="entry name" value="GGDEF_dom"/>
</dbReference>
<dbReference type="PANTHER" id="PTHR46663">
    <property type="entry name" value="DIGUANYLATE CYCLASE DGCT-RELATED"/>
    <property type="match status" value="1"/>
</dbReference>
<dbReference type="SUPFAM" id="SSF55073">
    <property type="entry name" value="Nucleotide cyclase"/>
    <property type="match status" value="1"/>
</dbReference>
<dbReference type="CDD" id="cd01949">
    <property type="entry name" value="GGDEF"/>
    <property type="match status" value="1"/>
</dbReference>
<dbReference type="SMART" id="SM00267">
    <property type="entry name" value="GGDEF"/>
    <property type="match status" value="1"/>
</dbReference>
<dbReference type="InterPro" id="IPR043128">
    <property type="entry name" value="Rev_trsase/Diguanyl_cyclase"/>
</dbReference>
<dbReference type="Gene3D" id="3.30.70.270">
    <property type="match status" value="1"/>
</dbReference>
<dbReference type="InterPro" id="IPR029787">
    <property type="entry name" value="Nucleotide_cyclase"/>
</dbReference>
<dbReference type="Proteomes" id="UP001204851">
    <property type="component" value="Unassembled WGS sequence"/>
</dbReference>
<dbReference type="RefSeq" id="WP_252767959.1">
    <property type="nucleotide sequence ID" value="NZ_JAMXMC010000001.1"/>
</dbReference>
<name>A0ABT1BH32_9BURK</name>
<dbReference type="PROSITE" id="PS50887">
    <property type="entry name" value="GGDEF"/>
    <property type="match status" value="1"/>
</dbReference>
<dbReference type="Pfam" id="PF00990">
    <property type="entry name" value="GGDEF"/>
    <property type="match status" value="1"/>
</dbReference>
<gene>
    <name evidence="2" type="ORF">M0L44_02165</name>
</gene>
<dbReference type="InterPro" id="IPR052163">
    <property type="entry name" value="DGC-Regulatory_Protein"/>
</dbReference>
<proteinExistence type="predicted"/>
<evidence type="ECO:0000259" key="1">
    <source>
        <dbReference type="PROSITE" id="PS50887"/>
    </source>
</evidence>
<feature type="domain" description="GGDEF" evidence="1">
    <location>
        <begin position="137"/>
        <end position="272"/>
    </location>
</feature>
<dbReference type="PANTHER" id="PTHR46663:SF2">
    <property type="entry name" value="GGDEF DOMAIN-CONTAINING PROTEIN"/>
    <property type="match status" value="1"/>
</dbReference>